<dbReference type="EMBL" id="VJMJ01000073">
    <property type="protein sequence ID" value="KAF0738532.1"/>
    <property type="molecule type" value="Genomic_DNA"/>
</dbReference>
<comment type="similarity">
    <text evidence="2">Belongs to the metallophosphoesterase superfamily. Purple acid phosphatase family.</text>
</comment>
<dbReference type="GO" id="GO:0003993">
    <property type="term" value="F:acid phosphatase activity"/>
    <property type="evidence" value="ECO:0007669"/>
    <property type="project" value="UniProtKB-EC"/>
</dbReference>
<organism evidence="6 7">
    <name type="scientific">Aphanomyces euteiches</name>
    <dbReference type="NCBI Taxonomy" id="100861"/>
    <lineage>
        <taxon>Eukaryota</taxon>
        <taxon>Sar</taxon>
        <taxon>Stramenopiles</taxon>
        <taxon>Oomycota</taxon>
        <taxon>Saprolegniomycetes</taxon>
        <taxon>Saprolegniales</taxon>
        <taxon>Verrucalvaceae</taxon>
        <taxon>Aphanomyces</taxon>
    </lineage>
</organism>
<dbReference type="InterPro" id="IPR015914">
    <property type="entry name" value="PAPs_N"/>
</dbReference>
<protein>
    <recommendedName>
        <fullName evidence="2">Purple acid phosphatase</fullName>
        <ecNumber evidence="2">3.1.3.2</ecNumber>
    </recommendedName>
</protein>
<gene>
    <name evidence="6" type="ORF">Ae201684_005644</name>
</gene>
<evidence type="ECO:0000256" key="1">
    <source>
        <dbReference type="ARBA" id="ARBA00022729"/>
    </source>
</evidence>
<dbReference type="InterPro" id="IPR025733">
    <property type="entry name" value="PAPs_C"/>
</dbReference>
<dbReference type="Pfam" id="PF00149">
    <property type="entry name" value="Metallophos"/>
    <property type="match status" value="1"/>
</dbReference>
<evidence type="ECO:0000259" key="3">
    <source>
        <dbReference type="Pfam" id="PF00149"/>
    </source>
</evidence>
<dbReference type="Gene3D" id="3.60.21.10">
    <property type="match status" value="1"/>
</dbReference>
<dbReference type="PANTHER" id="PTHR22953">
    <property type="entry name" value="ACID PHOSPHATASE RELATED"/>
    <property type="match status" value="1"/>
</dbReference>
<keyword evidence="7" id="KW-1185">Reference proteome</keyword>
<evidence type="ECO:0000256" key="2">
    <source>
        <dbReference type="RuleBase" id="RU361203"/>
    </source>
</evidence>
<dbReference type="InterPro" id="IPR029052">
    <property type="entry name" value="Metallo-depent_PP-like"/>
</dbReference>
<feature type="domain" description="Purple acid phosphatase C-terminal" evidence="4">
    <location>
        <begin position="370"/>
        <end position="422"/>
    </location>
</feature>
<dbReference type="InterPro" id="IPR008963">
    <property type="entry name" value="Purple_acid_Pase-like_N"/>
</dbReference>
<dbReference type="Pfam" id="PF14008">
    <property type="entry name" value="Metallophos_C"/>
    <property type="match status" value="1"/>
</dbReference>
<dbReference type="SUPFAM" id="SSF49363">
    <property type="entry name" value="Purple acid phosphatase, N-terminal domain"/>
    <property type="match status" value="1"/>
</dbReference>
<keyword evidence="2" id="KW-0378">Hydrolase</keyword>
<evidence type="ECO:0000259" key="4">
    <source>
        <dbReference type="Pfam" id="PF14008"/>
    </source>
</evidence>
<accession>A0A6G0XET4</accession>
<evidence type="ECO:0000313" key="6">
    <source>
        <dbReference type="EMBL" id="KAF0738532.1"/>
    </source>
</evidence>
<dbReference type="AlphaFoldDB" id="A0A6G0XET4"/>
<dbReference type="EC" id="3.1.3.2" evidence="2"/>
<feature type="chain" id="PRO_5026373661" description="Purple acid phosphatase" evidence="2">
    <location>
        <begin position="21"/>
        <end position="436"/>
    </location>
</feature>
<dbReference type="InterPro" id="IPR039331">
    <property type="entry name" value="PAPs-like"/>
</dbReference>
<dbReference type="GO" id="GO:0046872">
    <property type="term" value="F:metal ion binding"/>
    <property type="evidence" value="ECO:0007669"/>
    <property type="project" value="InterPro"/>
</dbReference>
<reference evidence="6 7" key="1">
    <citation type="submission" date="2019-07" db="EMBL/GenBank/DDBJ databases">
        <title>Genomics analysis of Aphanomyces spp. identifies a new class of oomycete effector associated with host adaptation.</title>
        <authorList>
            <person name="Gaulin E."/>
        </authorList>
    </citation>
    <scope>NUCLEOTIDE SEQUENCE [LARGE SCALE GENOMIC DNA]</scope>
    <source>
        <strain evidence="6 7">ATCC 201684</strain>
    </source>
</reference>
<evidence type="ECO:0000259" key="5">
    <source>
        <dbReference type="Pfam" id="PF16656"/>
    </source>
</evidence>
<dbReference type="VEuPathDB" id="FungiDB:AeMF1_012148"/>
<name>A0A6G0XET4_9STRA</name>
<evidence type="ECO:0000313" key="7">
    <source>
        <dbReference type="Proteomes" id="UP000481153"/>
    </source>
</evidence>
<dbReference type="Pfam" id="PF16656">
    <property type="entry name" value="Pur_ac_phosph_N"/>
    <property type="match status" value="1"/>
</dbReference>
<feature type="domain" description="Calcineurin-like phosphoesterase" evidence="3">
    <location>
        <begin position="144"/>
        <end position="351"/>
    </location>
</feature>
<comment type="caution">
    <text evidence="6">The sequence shown here is derived from an EMBL/GenBank/DDBJ whole genome shotgun (WGS) entry which is preliminary data.</text>
</comment>
<dbReference type="Proteomes" id="UP000481153">
    <property type="component" value="Unassembled WGS sequence"/>
</dbReference>
<dbReference type="SUPFAM" id="SSF56300">
    <property type="entry name" value="Metallo-dependent phosphatases"/>
    <property type="match status" value="1"/>
</dbReference>
<dbReference type="InterPro" id="IPR004843">
    <property type="entry name" value="Calcineurin-like_PHP"/>
</dbReference>
<keyword evidence="1 2" id="KW-0732">Signal</keyword>
<dbReference type="Gene3D" id="2.60.40.380">
    <property type="entry name" value="Purple acid phosphatase-like, N-terminal"/>
    <property type="match status" value="1"/>
</dbReference>
<comment type="catalytic activity">
    <reaction evidence="2">
        <text>a phosphate monoester + H2O = an alcohol + phosphate</text>
        <dbReference type="Rhea" id="RHEA:15017"/>
        <dbReference type="ChEBI" id="CHEBI:15377"/>
        <dbReference type="ChEBI" id="CHEBI:30879"/>
        <dbReference type="ChEBI" id="CHEBI:43474"/>
        <dbReference type="ChEBI" id="CHEBI:67140"/>
        <dbReference type="EC" id="3.1.3.2"/>
    </reaction>
</comment>
<feature type="signal peptide" evidence="2">
    <location>
        <begin position="1"/>
        <end position="20"/>
    </location>
</feature>
<proteinExistence type="inferred from homology"/>
<sequence length="436" mass="48129">MTCLSHTLATLALAAAVVLSQTQVHLGLTTSDCVHGVSVNFASLSSKPETVKYGVEGATKTKAVATTTDSYKVGSYKSPHLHQANLCNLEPNTKYSYSVGTFQSTFTTPPDAGDSTDATVLGILGDVGLKNVTMKTFLTPYKSSPIQTLVIVGDYSYANGNHTIWDEWYDLQEPVLSKFPSIGIVGNHEVVRANKGFEEEKYLGYLKRAASPITAKNADALRTYYSVDIGLVHCVFLDDYVGSSFEVGSKPWLRERNKQLSWFKADLKAVDRATTPYIVVFKHNPFYNTWDDHQCLCSESAGRYIIPDKDDCWRGNYEKAAREPHCGLQANLEDVYAANQVDIVISGHVHGFERTAALYKNKIDPVKGSVYMTTGAGGASHVKAQIQDPPAWSEFTDKKSFGASRLIATKKKLQVLWFTDDDLENPKDKVEIRPRA</sequence>
<feature type="domain" description="Purple acid phosphatase N-terminal" evidence="5">
    <location>
        <begin position="23"/>
        <end position="103"/>
    </location>
</feature>
<dbReference type="PANTHER" id="PTHR22953:SF153">
    <property type="entry name" value="PURPLE ACID PHOSPHATASE"/>
    <property type="match status" value="1"/>
</dbReference>